<comment type="function">
    <text evidence="5">Specifically methylates the pseudouridine at position 1915 (m3Psi1915) in 23S rRNA.</text>
</comment>
<feature type="binding site" evidence="5">
    <location>
        <position position="62"/>
    </location>
    <ligand>
        <name>S-adenosyl-L-methionine</name>
        <dbReference type="ChEBI" id="CHEBI:59789"/>
    </ligand>
</feature>
<keyword evidence="5" id="KW-0698">rRNA processing</keyword>
<dbReference type="Gene3D" id="3.40.1280.10">
    <property type="match status" value="1"/>
</dbReference>
<comment type="catalytic activity">
    <reaction evidence="5">
        <text>pseudouridine(1915) in 23S rRNA + S-adenosyl-L-methionine = N(3)-methylpseudouridine(1915) in 23S rRNA + S-adenosyl-L-homocysteine + H(+)</text>
        <dbReference type="Rhea" id="RHEA:42752"/>
        <dbReference type="Rhea" id="RHEA-COMP:10221"/>
        <dbReference type="Rhea" id="RHEA-COMP:10222"/>
        <dbReference type="ChEBI" id="CHEBI:15378"/>
        <dbReference type="ChEBI" id="CHEBI:57856"/>
        <dbReference type="ChEBI" id="CHEBI:59789"/>
        <dbReference type="ChEBI" id="CHEBI:65314"/>
        <dbReference type="ChEBI" id="CHEBI:74486"/>
        <dbReference type="EC" id="2.1.1.177"/>
    </reaction>
</comment>
<dbReference type="GO" id="GO:0070038">
    <property type="term" value="F:rRNA (pseudouridine-N3-)-methyltransferase activity"/>
    <property type="evidence" value="ECO:0007669"/>
    <property type="project" value="UniProtKB-UniRule"/>
</dbReference>
<keyword evidence="1 5" id="KW-0489">Methyltransferase</keyword>
<feature type="binding site" evidence="5">
    <location>
        <position position="94"/>
    </location>
    <ligand>
        <name>S-adenosyl-L-methionine</name>
        <dbReference type="ChEBI" id="CHEBI:59789"/>
    </ligand>
</feature>
<dbReference type="GO" id="GO:0005737">
    <property type="term" value="C:cytoplasm"/>
    <property type="evidence" value="ECO:0007669"/>
    <property type="project" value="UniProtKB-SubCell"/>
</dbReference>
<accession>A0A372INK6</accession>
<comment type="caution">
    <text evidence="6">The sequence shown here is derived from an EMBL/GenBank/DDBJ whole genome shotgun (WGS) entry which is preliminary data.</text>
</comment>
<dbReference type="InterPro" id="IPR029026">
    <property type="entry name" value="tRNA_m1G_MTases_N"/>
</dbReference>
<dbReference type="RefSeq" id="WP_117301039.1">
    <property type="nucleotide sequence ID" value="NZ_QVQT02000004.1"/>
</dbReference>
<dbReference type="HAMAP" id="MF_00658">
    <property type="entry name" value="23SrRNA_methyltr_H"/>
    <property type="match status" value="1"/>
</dbReference>
<dbReference type="InterPro" id="IPR029028">
    <property type="entry name" value="Alpha/beta_knot_MTases"/>
</dbReference>
<organism evidence="6 7">
    <name type="scientific">Paracidobacterium acidisoli</name>
    <dbReference type="NCBI Taxonomy" id="2303751"/>
    <lineage>
        <taxon>Bacteria</taxon>
        <taxon>Pseudomonadati</taxon>
        <taxon>Acidobacteriota</taxon>
        <taxon>Terriglobia</taxon>
        <taxon>Terriglobales</taxon>
        <taxon>Acidobacteriaceae</taxon>
        <taxon>Paracidobacterium</taxon>
    </lineage>
</organism>
<protein>
    <recommendedName>
        <fullName evidence="5">Ribosomal RNA large subunit methyltransferase H</fullName>
        <ecNumber evidence="5">2.1.1.177</ecNumber>
    </recommendedName>
    <alternativeName>
        <fullName evidence="5">23S rRNA (pseudouridine1915-N3)-methyltransferase</fullName>
    </alternativeName>
    <alternativeName>
        <fullName evidence="5">23S rRNA m3Psi1915 methyltransferase</fullName>
    </alternativeName>
    <alternativeName>
        <fullName evidence="5">rRNA (pseudouridine-N3-)-methyltransferase RlmH</fullName>
    </alternativeName>
</protein>
<comment type="subcellular location">
    <subcellularLocation>
        <location evidence="5">Cytoplasm</location>
    </subcellularLocation>
</comment>
<gene>
    <name evidence="5" type="primary">rlmH</name>
    <name evidence="6" type="ORF">D0Y96_12425</name>
</gene>
<evidence type="ECO:0000256" key="2">
    <source>
        <dbReference type="ARBA" id="ARBA00022679"/>
    </source>
</evidence>
<evidence type="ECO:0000256" key="5">
    <source>
        <dbReference type="HAMAP-Rule" id="MF_00658"/>
    </source>
</evidence>
<keyword evidence="3 5" id="KW-0949">S-adenosyl-L-methionine</keyword>
<dbReference type="EMBL" id="QVQT01000004">
    <property type="protein sequence ID" value="RFU16540.1"/>
    <property type="molecule type" value="Genomic_DNA"/>
</dbReference>
<evidence type="ECO:0000313" key="6">
    <source>
        <dbReference type="EMBL" id="RFU16540.1"/>
    </source>
</evidence>
<keyword evidence="5" id="KW-0963">Cytoplasm</keyword>
<dbReference type="CDD" id="cd18081">
    <property type="entry name" value="RlmH-like"/>
    <property type="match status" value="1"/>
</dbReference>
<dbReference type="PIRSF" id="PIRSF004505">
    <property type="entry name" value="MT_bac"/>
    <property type="match status" value="1"/>
</dbReference>
<dbReference type="PANTHER" id="PTHR33603:SF1">
    <property type="entry name" value="RIBOSOMAL RNA LARGE SUBUNIT METHYLTRANSFERASE H"/>
    <property type="match status" value="1"/>
</dbReference>
<dbReference type="PANTHER" id="PTHR33603">
    <property type="entry name" value="METHYLTRANSFERASE"/>
    <property type="match status" value="1"/>
</dbReference>
<keyword evidence="2 5" id="KW-0808">Transferase</keyword>
<proteinExistence type="inferred from homology"/>
<sequence length="147" mass="16398">MKVVLAAIGERARPAFEELAKMYAGRMEAYAEVEVTGYRSEEAFLEAMERQRGRTAPVVVLLDGRGRQMSSEQLAEWLGRQRDEGQQRMIFAVGPANGWSDEARKRAGALLSLGSMTLAHELARVVLCEQVYRAFTILAGHPYHRGS</sequence>
<evidence type="ECO:0000256" key="4">
    <source>
        <dbReference type="ARBA" id="ARBA00038303"/>
    </source>
</evidence>
<evidence type="ECO:0000313" key="7">
    <source>
        <dbReference type="Proteomes" id="UP000264702"/>
    </source>
</evidence>
<keyword evidence="7" id="KW-1185">Reference proteome</keyword>
<name>A0A372INK6_9BACT</name>
<dbReference type="InterPro" id="IPR003742">
    <property type="entry name" value="RlmH-like"/>
</dbReference>
<reference evidence="6 7" key="1">
    <citation type="submission" date="2018-08" db="EMBL/GenBank/DDBJ databases">
        <title>Acidipila sp. 4G-K13, an acidobacterium isolated from forest soil.</title>
        <authorList>
            <person name="Gao Z.-H."/>
            <person name="Qiu L.-H."/>
        </authorList>
    </citation>
    <scope>NUCLEOTIDE SEQUENCE [LARGE SCALE GENOMIC DNA]</scope>
    <source>
        <strain evidence="6 7">4G-K13</strain>
    </source>
</reference>
<dbReference type="Pfam" id="PF02590">
    <property type="entry name" value="SPOUT_MTase"/>
    <property type="match status" value="1"/>
</dbReference>
<dbReference type="SUPFAM" id="SSF75217">
    <property type="entry name" value="alpha/beta knot"/>
    <property type="match status" value="1"/>
</dbReference>
<dbReference type="AlphaFoldDB" id="A0A372INK6"/>
<dbReference type="Proteomes" id="UP000264702">
    <property type="component" value="Unassembled WGS sequence"/>
</dbReference>
<comment type="similarity">
    <text evidence="4 5">Belongs to the RNA methyltransferase RlmH family.</text>
</comment>
<comment type="subunit">
    <text evidence="5">Homodimer.</text>
</comment>
<evidence type="ECO:0000256" key="1">
    <source>
        <dbReference type="ARBA" id="ARBA00022603"/>
    </source>
</evidence>
<evidence type="ECO:0000256" key="3">
    <source>
        <dbReference type="ARBA" id="ARBA00022691"/>
    </source>
</evidence>
<dbReference type="EC" id="2.1.1.177" evidence="5"/>
<dbReference type="OrthoDB" id="9806643at2"/>
<feature type="binding site" evidence="5">
    <location>
        <begin position="113"/>
        <end position="118"/>
    </location>
    <ligand>
        <name>S-adenosyl-L-methionine</name>
        <dbReference type="ChEBI" id="CHEBI:59789"/>
    </ligand>
</feature>